<dbReference type="InterPro" id="IPR000182">
    <property type="entry name" value="GNAT_dom"/>
</dbReference>
<dbReference type="PANTHER" id="PTHR13947">
    <property type="entry name" value="GNAT FAMILY N-ACETYLTRANSFERASE"/>
    <property type="match status" value="1"/>
</dbReference>
<name>A0A6A5RP38_9PLEO</name>
<evidence type="ECO:0000259" key="2">
    <source>
        <dbReference type="PROSITE" id="PS51186"/>
    </source>
</evidence>
<protein>
    <recommendedName>
        <fullName evidence="2">N-acetyltransferase domain-containing protein</fullName>
    </recommendedName>
</protein>
<sequence>MQDTLASPDPRVTASPTWGIEAVTPATLQEASVFVNASRRTLFPSLGSDALLDHPTVLETSCVLVARAANLTTTGNNGHIVAAIAYIPFDYRFPQLPPPIGSFSTPPSTANSSTSSLNTPVHYFEKPCRIVEVLRLFVLPQYRRHGLAASLFRSLQDHAVASRVQCMYLHTHPFLPGAIRFWEKQGFDIVGVDEEDEVWQTHHMQMMLEPAETRTQHQETPSRAGD</sequence>
<dbReference type="GeneID" id="54349704"/>
<keyword evidence="4" id="KW-1185">Reference proteome</keyword>
<dbReference type="PANTHER" id="PTHR13947:SF37">
    <property type="entry name" value="LD18367P"/>
    <property type="match status" value="1"/>
</dbReference>
<dbReference type="AlphaFoldDB" id="A0A6A5RP38"/>
<dbReference type="Pfam" id="PF00583">
    <property type="entry name" value="Acetyltransf_1"/>
    <property type="match status" value="1"/>
</dbReference>
<dbReference type="GO" id="GO:0008080">
    <property type="term" value="F:N-acetyltransferase activity"/>
    <property type="evidence" value="ECO:0007669"/>
    <property type="project" value="InterPro"/>
</dbReference>
<dbReference type="OrthoDB" id="41532at2759"/>
<organism evidence="3 4">
    <name type="scientific">Didymella exigua CBS 183.55</name>
    <dbReference type="NCBI Taxonomy" id="1150837"/>
    <lineage>
        <taxon>Eukaryota</taxon>
        <taxon>Fungi</taxon>
        <taxon>Dikarya</taxon>
        <taxon>Ascomycota</taxon>
        <taxon>Pezizomycotina</taxon>
        <taxon>Dothideomycetes</taxon>
        <taxon>Pleosporomycetidae</taxon>
        <taxon>Pleosporales</taxon>
        <taxon>Pleosporineae</taxon>
        <taxon>Didymellaceae</taxon>
        <taxon>Didymella</taxon>
    </lineage>
</organism>
<gene>
    <name evidence="3" type="ORF">M421DRAFT_419192</name>
</gene>
<dbReference type="RefSeq" id="XP_033450403.1">
    <property type="nucleotide sequence ID" value="XM_033592036.1"/>
</dbReference>
<reference evidence="3" key="1">
    <citation type="journal article" date="2020" name="Stud. Mycol.">
        <title>101 Dothideomycetes genomes: a test case for predicting lifestyles and emergence of pathogens.</title>
        <authorList>
            <person name="Haridas S."/>
            <person name="Albert R."/>
            <person name="Binder M."/>
            <person name="Bloem J."/>
            <person name="Labutti K."/>
            <person name="Salamov A."/>
            <person name="Andreopoulos B."/>
            <person name="Baker S."/>
            <person name="Barry K."/>
            <person name="Bills G."/>
            <person name="Bluhm B."/>
            <person name="Cannon C."/>
            <person name="Castanera R."/>
            <person name="Culley D."/>
            <person name="Daum C."/>
            <person name="Ezra D."/>
            <person name="Gonzalez J."/>
            <person name="Henrissat B."/>
            <person name="Kuo A."/>
            <person name="Liang C."/>
            <person name="Lipzen A."/>
            <person name="Lutzoni F."/>
            <person name="Magnuson J."/>
            <person name="Mondo S."/>
            <person name="Nolan M."/>
            <person name="Ohm R."/>
            <person name="Pangilinan J."/>
            <person name="Park H.-J."/>
            <person name="Ramirez L."/>
            <person name="Alfaro M."/>
            <person name="Sun H."/>
            <person name="Tritt A."/>
            <person name="Yoshinaga Y."/>
            <person name="Zwiers L.-H."/>
            <person name="Turgeon B."/>
            <person name="Goodwin S."/>
            <person name="Spatafora J."/>
            <person name="Crous P."/>
            <person name="Grigoriev I."/>
        </authorList>
    </citation>
    <scope>NUCLEOTIDE SEQUENCE</scope>
    <source>
        <strain evidence="3">CBS 183.55</strain>
    </source>
</reference>
<evidence type="ECO:0000256" key="1">
    <source>
        <dbReference type="ARBA" id="ARBA00022679"/>
    </source>
</evidence>
<dbReference type="PROSITE" id="PS51186">
    <property type="entry name" value="GNAT"/>
    <property type="match status" value="1"/>
</dbReference>
<dbReference type="InterPro" id="IPR050769">
    <property type="entry name" value="NAT_camello-type"/>
</dbReference>
<feature type="domain" description="N-acetyltransferase" evidence="2">
    <location>
        <begin position="21"/>
        <end position="209"/>
    </location>
</feature>
<keyword evidence="1" id="KW-0808">Transferase</keyword>
<proteinExistence type="predicted"/>
<evidence type="ECO:0000313" key="4">
    <source>
        <dbReference type="Proteomes" id="UP000800082"/>
    </source>
</evidence>
<dbReference type="Proteomes" id="UP000800082">
    <property type="component" value="Unassembled WGS sequence"/>
</dbReference>
<dbReference type="CDD" id="cd04301">
    <property type="entry name" value="NAT_SF"/>
    <property type="match status" value="1"/>
</dbReference>
<accession>A0A6A5RP38</accession>
<evidence type="ECO:0000313" key="3">
    <source>
        <dbReference type="EMBL" id="KAF1930155.1"/>
    </source>
</evidence>
<dbReference type="EMBL" id="ML978964">
    <property type="protein sequence ID" value="KAF1930155.1"/>
    <property type="molecule type" value="Genomic_DNA"/>
</dbReference>
<dbReference type="Gene3D" id="3.40.630.30">
    <property type="match status" value="1"/>
</dbReference>
<dbReference type="SUPFAM" id="SSF55729">
    <property type="entry name" value="Acyl-CoA N-acyltransferases (Nat)"/>
    <property type="match status" value="1"/>
</dbReference>
<dbReference type="InterPro" id="IPR016181">
    <property type="entry name" value="Acyl_CoA_acyltransferase"/>
</dbReference>